<dbReference type="InterPro" id="IPR050490">
    <property type="entry name" value="Bact_solute-bd_prot1"/>
</dbReference>
<dbReference type="PANTHER" id="PTHR43649">
    <property type="entry name" value="ARABINOSE-BINDING PROTEIN-RELATED"/>
    <property type="match status" value="1"/>
</dbReference>
<keyword evidence="7" id="KW-1185">Reference proteome</keyword>
<accession>A0A841U0Y3</accession>
<dbReference type="Pfam" id="PF01547">
    <property type="entry name" value="SBP_bac_1"/>
    <property type="match status" value="1"/>
</dbReference>
<dbReference type="CDD" id="cd13580">
    <property type="entry name" value="PBP2_AlgQ_like_1"/>
    <property type="match status" value="1"/>
</dbReference>
<evidence type="ECO:0000256" key="5">
    <source>
        <dbReference type="ARBA" id="ARBA00023288"/>
    </source>
</evidence>
<dbReference type="RefSeq" id="WP_185135764.1">
    <property type="nucleotide sequence ID" value="NZ_JACJVR010000038.1"/>
</dbReference>
<name>A0A841U0Y3_9BACL</name>
<sequence>MDKVKASVRLVMASAISVLLLSACRQDGAWPEPLPEGIPEAAPYRELGLSRYNPPVELSFVRETSDDLDSLLDQLPGESLTDNRWSRLYERVLGIRIKYDWTAKGSLFYQKLGVALASGDIPDVVRVDAQQLRQLYNAGRIQPLTDVYEQYATPLTKKTLSEEGDGQFEAATLDGKLMGIPDPSSSIEGAKFLWIRTDWLRELGLQPPRTMDDVLAISKAFTDGDPDRDGKNDTYGLALTSYLFDPVAGVSGFMAGYGAYPNLWVKDASGKLAFGGIQPEAKEALKALQHLYRTGQLDSEFGIKDGLKVREDVAAGRLGIVYGEQWSSFWLQGSRERNPDAQWQAYPIVSATGELPRVPLPFNTGHFFAVRKDYEHPEAIVKLFNLHLEKNWGATAEYDKYYSTPLAVWTLSPVTPFPAKKNLEAYRQLEEMRRTGDSSRLKDEAKAIRRNIETYEAGGAGAETGWGWERTYGQDGAFAILDRYESNGQLLYESFVGGPTLTMIEKKTILDNLLNDTYMNIILGRPIDEFDRFADEWRRLGGDRITAEVNQWYAARGSTTR</sequence>
<evidence type="ECO:0000256" key="1">
    <source>
        <dbReference type="ARBA" id="ARBA00022475"/>
    </source>
</evidence>
<reference evidence="6 7" key="1">
    <citation type="submission" date="2020-08" db="EMBL/GenBank/DDBJ databases">
        <title>Cohnella phylogeny.</title>
        <authorList>
            <person name="Dunlap C."/>
        </authorList>
    </citation>
    <scope>NUCLEOTIDE SEQUENCE [LARGE SCALE GENOMIC DNA]</scope>
    <source>
        <strain evidence="6 7">DSM 25239</strain>
    </source>
</reference>
<keyword evidence="2" id="KW-0732">Signal</keyword>
<dbReference type="AlphaFoldDB" id="A0A841U0Y3"/>
<keyword evidence="3" id="KW-0472">Membrane</keyword>
<evidence type="ECO:0000256" key="4">
    <source>
        <dbReference type="ARBA" id="ARBA00023139"/>
    </source>
</evidence>
<dbReference type="PANTHER" id="PTHR43649:SF33">
    <property type="entry name" value="POLYGALACTURONAN_RHAMNOGALACTURONAN-BINDING PROTEIN YTCQ"/>
    <property type="match status" value="1"/>
</dbReference>
<gene>
    <name evidence="6" type="ORF">H7B90_10210</name>
</gene>
<dbReference type="Gene3D" id="3.40.190.10">
    <property type="entry name" value="Periplasmic binding protein-like II"/>
    <property type="match status" value="2"/>
</dbReference>
<evidence type="ECO:0000313" key="6">
    <source>
        <dbReference type="EMBL" id="MBB6691770.1"/>
    </source>
</evidence>
<keyword evidence="4" id="KW-0564">Palmitate</keyword>
<protein>
    <submittedName>
        <fullName evidence="6">Extracellular solute-binding protein</fullName>
    </submittedName>
</protein>
<evidence type="ECO:0000256" key="3">
    <source>
        <dbReference type="ARBA" id="ARBA00023136"/>
    </source>
</evidence>
<organism evidence="6 7">
    <name type="scientific">Cohnella xylanilytica</name>
    <dbReference type="NCBI Taxonomy" id="557555"/>
    <lineage>
        <taxon>Bacteria</taxon>
        <taxon>Bacillati</taxon>
        <taxon>Bacillota</taxon>
        <taxon>Bacilli</taxon>
        <taxon>Bacillales</taxon>
        <taxon>Paenibacillaceae</taxon>
        <taxon>Cohnella</taxon>
    </lineage>
</organism>
<comment type="caution">
    <text evidence="6">The sequence shown here is derived from an EMBL/GenBank/DDBJ whole genome shotgun (WGS) entry which is preliminary data.</text>
</comment>
<evidence type="ECO:0000256" key="2">
    <source>
        <dbReference type="ARBA" id="ARBA00022729"/>
    </source>
</evidence>
<dbReference type="EMBL" id="JACJVR010000038">
    <property type="protein sequence ID" value="MBB6691770.1"/>
    <property type="molecule type" value="Genomic_DNA"/>
</dbReference>
<dbReference type="SUPFAM" id="SSF53850">
    <property type="entry name" value="Periplasmic binding protein-like II"/>
    <property type="match status" value="1"/>
</dbReference>
<keyword evidence="1" id="KW-1003">Cell membrane</keyword>
<dbReference type="InterPro" id="IPR006059">
    <property type="entry name" value="SBP"/>
</dbReference>
<evidence type="ECO:0000313" key="7">
    <source>
        <dbReference type="Proteomes" id="UP000553776"/>
    </source>
</evidence>
<proteinExistence type="predicted"/>
<keyword evidence="5" id="KW-0449">Lipoprotein</keyword>
<dbReference type="Proteomes" id="UP000553776">
    <property type="component" value="Unassembled WGS sequence"/>
</dbReference>
<dbReference type="PROSITE" id="PS51257">
    <property type="entry name" value="PROKAR_LIPOPROTEIN"/>
    <property type="match status" value="1"/>
</dbReference>